<dbReference type="EMBL" id="VSRR010006704">
    <property type="protein sequence ID" value="MPC45390.1"/>
    <property type="molecule type" value="Genomic_DNA"/>
</dbReference>
<dbReference type="Proteomes" id="UP000324222">
    <property type="component" value="Unassembled WGS sequence"/>
</dbReference>
<protein>
    <submittedName>
        <fullName evidence="1">Uncharacterized protein</fullName>
    </submittedName>
</protein>
<evidence type="ECO:0000313" key="1">
    <source>
        <dbReference type="EMBL" id="MPC45390.1"/>
    </source>
</evidence>
<dbReference type="AlphaFoldDB" id="A0A5B7FCP5"/>
<reference evidence="1 2" key="1">
    <citation type="submission" date="2019-05" db="EMBL/GenBank/DDBJ databases">
        <title>Another draft genome of Portunus trituberculatus and its Hox gene families provides insights of decapod evolution.</title>
        <authorList>
            <person name="Jeong J.-H."/>
            <person name="Song I."/>
            <person name="Kim S."/>
            <person name="Choi T."/>
            <person name="Kim D."/>
            <person name="Ryu S."/>
            <person name="Kim W."/>
        </authorList>
    </citation>
    <scope>NUCLEOTIDE SEQUENCE [LARGE SCALE GENOMIC DNA]</scope>
    <source>
        <tissue evidence="1">Muscle</tissue>
    </source>
</reference>
<comment type="caution">
    <text evidence="1">The sequence shown here is derived from an EMBL/GenBank/DDBJ whole genome shotgun (WGS) entry which is preliminary data.</text>
</comment>
<keyword evidence="2" id="KW-1185">Reference proteome</keyword>
<proteinExistence type="predicted"/>
<gene>
    <name evidence="1" type="ORF">E2C01_039088</name>
</gene>
<organism evidence="1 2">
    <name type="scientific">Portunus trituberculatus</name>
    <name type="common">Swimming crab</name>
    <name type="synonym">Neptunus trituberculatus</name>
    <dbReference type="NCBI Taxonomy" id="210409"/>
    <lineage>
        <taxon>Eukaryota</taxon>
        <taxon>Metazoa</taxon>
        <taxon>Ecdysozoa</taxon>
        <taxon>Arthropoda</taxon>
        <taxon>Crustacea</taxon>
        <taxon>Multicrustacea</taxon>
        <taxon>Malacostraca</taxon>
        <taxon>Eumalacostraca</taxon>
        <taxon>Eucarida</taxon>
        <taxon>Decapoda</taxon>
        <taxon>Pleocyemata</taxon>
        <taxon>Brachyura</taxon>
        <taxon>Eubrachyura</taxon>
        <taxon>Portunoidea</taxon>
        <taxon>Portunidae</taxon>
        <taxon>Portuninae</taxon>
        <taxon>Portunus</taxon>
    </lineage>
</organism>
<sequence>MVIGEQDGNQPHQNYGDACLHLLGGSPPSPAHPDPDMEATLYHHSEVGGLQTTCYADLSH</sequence>
<evidence type="ECO:0000313" key="2">
    <source>
        <dbReference type="Proteomes" id="UP000324222"/>
    </source>
</evidence>
<accession>A0A5B7FCP5</accession>
<name>A0A5B7FCP5_PORTR</name>